<evidence type="ECO:0000313" key="7">
    <source>
        <dbReference type="EMBL" id="SJN30348.1"/>
    </source>
</evidence>
<dbReference type="GO" id="GO:0004725">
    <property type="term" value="F:protein tyrosine phosphatase activity"/>
    <property type="evidence" value="ECO:0007669"/>
    <property type="project" value="UniProtKB-EC"/>
</dbReference>
<evidence type="ECO:0000256" key="2">
    <source>
        <dbReference type="ARBA" id="ARBA00013064"/>
    </source>
</evidence>
<name>A0A1R4JE99_9MICC</name>
<dbReference type="CDD" id="cd16343">
    <property type="entry name" value="LMWPTP"/>
    <property type="match status" value="1"/>
</dbReference>
<protein>
    <recommendedName>
        <fullName evidence="2">protein-tyrosine-phosphatase</fullName>
        <ecNumber evidence="2">3.1.3.48</ecNumber>
    </recommendedName>
</protein>
<dbReference type="PRINTS" id="PR00719">
    <property type="entry name" value="LMWPTPASE"/>
</dbReference>
<evidence type="ECO:0000256" key="4">
    <source>
        <dbReference type="ARBA" id="ARBA00022912"/>
    </source>
</evidence>
<dbReference type="Pfam" id="PF01451">
    <property type="entry name" value="LMWPc"/>
    <property type="match status" value="1"/>
</dbReference>
<keyword evidence="3 7" id="KW-0378">Hydrolase</keyword>
<dbReference type="InterPro" id="IPR036196">
    <property type="entry name" value="Ptyr_pPase_sf"/>
</dbReference>
<accession>A0A1R4JE99</accession>
<dbReference type="EMBL" id="FUKP01000056">
    <property type="protein sequence ID" value="SJN30348.1"/>
    <property type="molecule type" value="Genomic_DNA"/>
</dbReference>
<evidence type="ECO:0000256" key="5">
    <source>
        <dbReference type="PIRSR" id="PIRSR617867-1"/>
    </source>
</evidence>
<evidence type="ECO:0000313" key="8">
    <source>
        <dbReference type="Proteomes" id="UP000196230"/>
    </source>
</evidence>
<dbReference type="Gene3D" id="3.40.50.2300">
    <property type="match status" value="1"/>
</dbReference>
<feature type="active site" description="Proton donor" evidence="5">
    <location>
        <position position="127"/>
    </location>
</feature>
<reference evidence="7 8" key="1">
    <citation type="submission" date="2017-02" db="EMBL/GenBank/DDBJ databases">
        <authorList>
            <person name="Peterson S.W."/>
        </authorList>
    </citation>
    <scope>NUCLEOTIDE SEQUENCE [LARGE SCALE GENOMIC DNA]</scope>
    <source>
        <strain evidence="7 8">2B3F</strain>
    </source>
</reference>
<gene>
    <name evidence="7" type="ORF">FM125_08040</name>
</gene>
<dbReference type="AlphaFoldDB" id="A0A1R4JE99"/>
<dbReference type="InterPro" id="IPR050438">
    <property type="entry name" value="LMW_PTPase"/>
</dbReference>
<dbReference type="RefSeq" id="WP_087134237.1">
    <property type="nucleotide sequence ID" value="NZ_CP126965.1"/>
</dbReference>
<comment type="similarity">
    <text evidence="1">Belongs to the low molecular weight phosphotyrosine protein phosphatase family.</text>
</comment>
<dbReference type="SUPFAM" id="SSF52788">
    <property type="entry name" value="Phosphotyrosine protein phosphatases I"/>
    <property type="match status" value="1"/>
</dbReference>
<dbReference type="InterPro" id="IPR023485">
    <property type="entry name" value="Ptyr_pPase"/>
</dbReference>
<proteinExistence type="inferred from homology"/>
<sequence length="159" mass="17247">MRIITVCLGNICRSPAAEAVLKRALQRSGLDSQVSVRSAGTADYHVGEQPYPLALEVGRERGYTFDSVGAQLTREDIDDADLILVMDESNYDDVLALAGPGDAEDKVHLLGEFASSVDTQGVLEVPDPWQRPKHVFVDMYEQIEDCVEGVVAAIKAGDL</sequence>
<organism evidence="7 8">
    <name type="scientific">Micrococcus lylae</name>
    <dbReference type="NCBI Taxonomy" id="1273"/>
    <lineage>
        <taxon>Bacteria</taxon>
        <taxon>Bacillati</taxon>
        <taxon>Actinomycetota</taxon>
        <taxon>Actinomycetes</taxon>
        <taxon>Micrococcales</taxon>
        <taxon>Micrococcaceae</taxon>
        <taxon>Micrococcus</taxon>
    </lineage>
</organism>
<evidence type="ECO:0000259" key="6">
    <source>
        <dbReference type="SMART" id="SM00226"/>
    </source>
</evidence>
<dbReference type="SMART" id="SM00226">
    <property type="entry name" value="LMWPc"/>
    <property type="match status" value="1"/>
</dbReference>
<dbReference type="Proteomes" id="UP000196230">
    <property type="component" value="Unassembled WGS sequence"/>
</dbReference>
<dbReference type="EC" id="3.1.3.48" evidence="2"/>
<keyword evidence="4" id="KW-0904">Protein phosphatase</keyword>
<evidence type="ECO:0000256" key="1">
    <source>
        <dbReference type="ARBA" id="ARBA00011063"/>
    </source>
</evidence>
<dbReference type="PANTHER" id="PTHR11717:SF7">
    <property type="entry name" value="LOW MOLECULAR WEIGHT PHOSPHOTYROSINE PROTEIN PHOSPHATASE"/>
    <property type="match status" value="1"/>
</dbReference>
<feature type="active site" description="Nucleophile" evidence="5">
    <location>
        <position position="7"/>
    </location>
</feature>
<dbReference type="InterPro" id="IPR017867">
    <property type="entry name" value="Tyr_phospatase_low_mol_wt"/>
</dbReference>
<dbReference type="PANTHER" id="PTHR11717">
    <property type="entry name" value="LOW MOLECULAR WEIGHT PROTEIN TYROSINE PHOSPHATASE"/>
    <property type="match status" value="1"/>
</dbReference>
<feature type="active site" description="Nucleophile" evidence="5">
    <location>
        <position position="13"/>
    </location>
</feature>
<evidence type="ECO:0000256" key="3">
    <source>
        <dbReference type="ARBA" id="ARBA00022801"/>
    </source>
</evidence>
<feature type="domain" description="Phosphotyrosine protein phosphatase I" evidence="6">
    <location>
        <begin position="1"/>
        <end position="153"/>
    </location>
</feature>